<sequence>MTNTRLKDLAARYLNKSVDTLAEEEQRVLRQIAEHRPTSRDAGAVAEEQATFGDRTADKVAAFGGSWTFIILFTVVLAGWMMLNSGALAWLGLSFDPYPFIFLNLILSTIAAIQAPIIMMSQNRQADKDRVAAGLDYEVNLRAEIEILRLHAKIDDVILARLDAMSAQQEALIAEVRALAAQPGSAPETRG</sequence>
<dbReference type="InterPro" id="IPR010406">
    <property type="entry name" value="DUF1003"/>
</dbReference>
<feature type="transmembrane region" description="Helical" evidence="1">
    <location>
        <begin position="60"/>
        <end position="80"/>
    </location>
</feature>
<protein>
    <submittedName>
        <fullName evidence="2">Membrane protein</fullName>
    </submittedName>
</protein>
<evidence type="ECO:0000313" key="2">
    <source>
        <dbReference type="EMBL" id="KFI25903.1"/>
    </source>
</evidence>
<dbReference type="STRING" id="1105367.CG50_02705"/>
<comment type="caution">
    <text evidence="2">The sequence shown here is derived from an EMBL/GenBank/DDBJ whole genome shotgun (WGS) entry which is preliminary data.</text>
</comment>
<dbReference type="RefSeq" id="WP_036637809.1">
    <property type="nucleotide sequence ID" value="NZ_JAYRGJ010000010.1"/>
</dbReference>
<accession>A0A086XV53</accession>
<dbReference type="PANTHER" id="PTHR41386">
    <property type="entry name" value="INTEGRAL MEMBRANE PROTEIN-RELATED"/>
    <property type="match status" value="1"/>
</dbReference>
<dbReference type="Pfam" id="PF06210">
    <property type="entry name" value="DUF1003"/>
    <property type="match status" value="1"/>
</dbReference>
<keyword evidence="1" id="KW-0472">Membrane</keyword>
<dbReference type="eggNOG" id="COG4420">
    <property type="taxonomic scope" value="Bacteria"/>
</dbReference>
<dbReference type="AlphaFoldDB" id="A0A086XV53"/>
<keyword evidence="3" id="KW-1185">Reference proteome</keyword>
<keyword evidence="1" id="KW-0812">Transmembrane</keyword>
<proteinExistence type="predicted"/>
<organism evidence="2 3">
    <name type="scientific">Paenirhodobacter enshiensis</name>
    <dbReference type="NCBI Taxonomy" id="1105367"/>
    <lineage>
        <taxon>Bacteria</taxon>
        <taxon>Pseudomonadati</taxon>
        <taxon>Pseudomonadota</taxon>
        <taxon>Alphaproteobacteria</taxon>
        <taxon>Rhodobacterales</taxon>
        <taxon>Rhodobacter group</taxon>
        <taxon>Paenirhodobacter</taxon>
    </lineage>
</organism>
<name>A0A086XV53_9RHOB</name>
<gene>
    <name evidence="2" type="ORF">CG50_02705</name>
</gene>
<dbReference type="OrthoDB" id="9795736at2"/>
<evidence type="ECO:0000256" key="1">
    <source>
        <dbReference type="SAM" id="Phobius"/>
    </source>
</evidence>
<dbReference type="EMBL" id="JFZB01000018">
    <property type="protein sequence ID" value="KFI25903.1"/>
    <property type="molecule type" value="Genomic_DNA"/>
</dbReference>
<evidence type="ECO:0000313" key="3">
    <source>
        <dbReference type="Proteomes" id="UP000028824"/>
    </source>
</evidence>
<keyword evidence="1" id="KW-1133">Transmembrane helix</keyword>
<dbReference type="PANTHER" id="PTHR41386:SF1">
    <property type="entry name" value="MEMBRANE PROTEIN"/>
    <property type="match status" value="1"/>
</dbReference>
<feature type="transmembrane region" description="Helical" evidence="1">
    <location>
        <begin position="100"/>
        <end position="120"/>
    </location>
</feature>
<reference evidence="2 3" key="1">
    <citation type="submission" date="2014-03" db="EMBL/GenBank/DDBJ databases">
        <title>Genome of Paenirhodobacter enshiensis DW2-9.</title>
        <authorList>
            <person name="Wang D."/>
            <person name="Wang G."/>
        </authorList>
    </citation>
    <scope>NUCLEOTIDE SEQUENCE [LARGE SCALE GENOMIC DNA]</scope>
    <source>
        <strain evidence="2 3">DW2-9</strain>
    </source>
</reference>
<dbReference type="Proteomes" id="UP000028824">
    <property type="component" value="Unassembled WGS sequence"/>
</dbReference>